<protein>
    <submittedName>
        <fullName evidence="8">RND transporter</fullName>
    </submittedName>
</protein>
<dbReference type="RefSeq" id="WP_062804195.1">
    <property type="nucleotide sequence ID" value="NZ_CP014845.1"/>
</dbReference>
<feature type="transmembrane region" description="Helical" evidence="6">
    <location>
        <begin position="843"/>
        <end position="862"/>
    </location>
</feature>
<feature type="transmembrane region" description="Helical" evidence="6">
    <location>
        <begin position="364"/>
        <end position="394"/>
    </location>
</feature>
<evidence type="ECO:0000313" key="9">
    <source>
        <dbReference type="Proteomes" id="UP000075238"/>
    </source>
</evidence>
<comment type="subcellular location">
    <subcellularLocation>
        <location evidence="1">Cell membrane</location>
        <topology evidence="1">Multi-pass membrane protein</topology>
    </subcellularLocation>
</comment>
<dbReference type="EMBL" id="CP014845">
    <property type="protein sequence ID" value="AMR82423.1"/>
    <property type="molecule type" value="Genomic_DNA"/>
</dbReference>
<gene>
    <name evidence="8" type="ORF">A2G96_29070</name>
</gene>
<feature type="transmembrane region" description="Helical" evidence="6">
    <location>
        <begin position="304"/>
        <end position="325"/>
    </location>
</feature>
<dbReference type="KEGG" id="cnan:A2G96_29070"/>
<feature type="transmembrane region" description="Helical" evidence="6">
    <location>
        <begin position="811"/>
        <end position="831"/>
    </location>
</feature>
<dbReference type="Pfam" id="PF03176">
    <property type="entry name" value="MMPL"/>
    <property type="match status" value="1"/>
</dbReference>
<dbReference type="Proteomes" id="UP000075238">
    <property type="component" value="Chromosome 2"/>
</dbReference>
<feature type="transmembrane region" description="Helical" evidence="6">
    <location>
        <begin position="777"/>
        <end position="799"/>
    </location>
</feature>
<feature type="transmembrane region" description="Helical" evidence="6">
    <location>
        <begin position="406"/>
        <end position="430"/>
    </location>
</feature>
<evidence type="ECO:0000256" key="2">
    <source>
        <dbReference type="ARBA" id="ARBA00022475"/>
    </source>
</evidence>
<accession>A0A142JWG1</accession>
<reference evidence="8 9" key="1">
    <citation type="submission" date="2016-03" db="EMBL/GenBank/DDBJ databases">
        <title>Complete genome sequence of a novel chlorpyrifos degrading bacterium, Cupriavidus nantongensis sp. X1.</title>
        <authorList>
            <person name="Fang L."/>
        </authorList>
    </citation>
    <scope>NUCLEOTIDE SEQUENCE [LARGE SCALE GENOMIC DNA]</scope>
    <source>
        <strain evidence="8 9">X1</strain>
    </source>
</reference>
<keyword evidence="4 6" id="KW-1133">Transmembrane helix</keyword>
<feature type="transmembrane region" description="Helical" evidence="6">
    <location>
        <begin position="331"/>
        <end position="352"/>
    </location>
</feature>
<dbReference type="NCBIfam" id="TIGR03480">
    <property type="entry name" value="HpnN"/>
    <property type="match status" value="1"/>
</dbReference>
<dbReference type="SUPFAM" id="SSF82866">
    <property type="entry name" value="Multidrug efflux transporter AcrB transmembrane domain"/>
    <property type="match status" value="2"/>
</dbReference>
<feature type="transmembrane region" description="Helical" evidence="6">
    <location>
        <begin position="458"/>
        <end position="476"/>
    </location>
</feature>
<feature type="transmembrane region" description="Helical" evidence="6">
    <location>
        <begin position="750"/>
        <end position="771"/>
    </location>
</feature>
<dbReference type="PANTHER" id="PTHR33406">
    <property type="entry name" value="MEMBRANE PROTEIN MJ1562-RELATED"/>
    <property type="match status" value="1"/>
</dbReference>
<evidence type="ECO:0000256" key="5">
    <source>
        <dbReference type="ARBA" id="ARBA00023136"/>
    </source>
</evidence>
<organism evidence="8 9">
    <name type="scientific">Cupriavidus nantongensis</name>
    <dbReference type="NCBI Taxonomy" id="1796606"/>
    <lineage>
        <taxon>Bacteria</taxon>
        <taxon>Pseudomonadati</taxon>
        <taxon>Pseudomonadota</taxon>
        <taxon>Betaproteobacteria</taxon>
        <taxon>Burkholderiales</taxon>
        <taxon>Burkholderiaceae</taxon>
        <taxon>Cupriavidus</taxon>
    </lineage>
</organism>
<feature type="transmembrane region" description="Helical" evidence="6">
    <location>
        <begin position="278"/>
        <end position="297"/>
    </location>
</feature>
<sequence length="884" mass="92524">MLTSLLTRIVRLATAWPWRVILLAALLTAASGIYVARNFAINTDIGRLLDSDEPWALRDEAIATAFPQRGQMILAVVQAPAAELADAAADALAEALRRQPARFTAVSQPGGGAFFARNGLLFAGTGEVNQLTQQLTQARPLLNALAHDPTLRGLSDVLTTTLALPLQMGQVRLGDMAGLLGSSARTLDQVLAGKPAALSWAGLLDDSLKPGPDGQVYRYVALSPVLDYSDLKAGAAAARAIRLAADELQLAQRYQASVRLTGPQALADDEFASVSDGAVLNGVLTVLAVVLILWLALRSARLIVAVLASLFAGLLVTAALGLAMVGALNMISVAFAVLFVGLGVDFGIQFGVRYRAERHDRDHIVDALGLAARGVGAPLALAAAATAAAFFCFLPTDYRGVAELGLIAGVGMMVAFATTFTLLPALIAVLRPGGESASPGFAWLAPADRFFDRYRKPVLLVTLLAILAGAPLLPHLRFDFDPLHLKDPQSESMATLLSLQDAPQAGTDDVSVLAPSLPAAHALAGQLAALPEVARAVTLQSFIPDEQPPKLQAIGQASAALMPVLTQTPAAPATDSARVNALRNAARQLAIAADEHPGPGAAEAAHLSATLKKLAAADAPVRDRAERAIALPLQLALARLKLALTPQPVSQQTLPPELVRDWIASDGRALVNVSPRLPPPSSAQREAALARFIAAVQRVAPAATGGPISIRGSADTIMSAFAQAGAWAVLSITILLWITLRRFGDVLRTLIPLLVSAIVTLELCVVFGIALNFANVIALPLPLLLGVGVAFKIYYVIAWRHGKTQLLQSSLTHAVLYSAATTAVAFGSLWLSQHPGTASMGKLLALALACTLVGAVFFQPILMGRPRDDVQEGGHQGPDQPARP</sequence>
<evidence type="ECO:0000259" key="7">
    <source>
        <dbReference type="PROSITE" id="PS50156"/>
    </source>
</evidence>
<keyword evidence="5 6" id="KW-0472">Membrane</keyword>
<dbReference type="OrthoDB" id="7067407at2"/>
<name>A0A142JWG1_9BURK</name>
<dbReference type="InterPro" id="IPR000731">
    <property type="entry name" value="SSD"/>
</dbReference>
<dbReference type="InterPro" id="IPR004869">
    <property type="entry name" value="MMPL_dom"/>
</dbReference>
<feature type="domain" description="SSD" evidence="7">
    <location>
        <begin position="303"/>
        <end position="429"/>
    </location>
</feature>
<feature type="transmembrane region" description="Helical" evidence="6">
    <location>
        <begin position="717"/>
        <end position="738"/>
    </location>
</feature>
<keyword evidence="2" id="KW-1003">Cell membrane</keyword>
<evidence type="ECO:0000256" key="3">
    <source>
        <dbReference type="ARBA" id="ARBA00022692"/>
    </source>
</evidence>
<dbReference type="PANTHER" id="PTHR33406:SF13">
    <property type="entry name" value="MEMBRANE PROTEIN YDFJ"/>
    <property type="match status" value="1"/>
</dbReference>
<proteinExistence type="predicted"/>
<dbReference type="InterPro" id="IPR050545">
    <property type="entry name" value="Mycobact_MmpL"/>
</dbReference>
<keyword evidence="9" id="KW-1185">Reference proteome</keyword>
<dbReference type="PROSITE" id="PS50156">
    <property type="entry name" value="SSD"/>
    <property type="match status" value="1"/>
</dbReference>
<dbReference type="STRING" id="1796606.A2G96_29070"/>
<dbReference type="AlphaFoldDB" id="A0A142JWG1"/>
<evidence type="ECO:0000256" key="4">
    <source>
        <dbReference type="ARBA" id="ARBA00022989"/>
    </source>
</evidence>
<keyword evidence="3 6" id="KW-0812">Transmembrane</keyword>
<dbReference type="InterPro" id="IPR017841">
    <property type="entry name" value="Hopanoid_biosynth_HpnN"/>
</dbReference>
<dbReference type="Gene3D" id="1.20.1640.10">
    <property type="entry name" value="Multidrug efflux transporter AcrB transmembrane domain"/>
    <property type="match status" value="2"/>
</dbReference>
<dbReference type="GO" id="GO:0005886">
    <property type="term" value="C:plasma membrane"/>
    <property type="evidence" value="ECO:0007669"/>
    <property type="project" value="UniProtKB-SubCell"/>
</dbReference>
<evidence type="ECO:0000256" key="1">
    <source>
        <dbReference type="ARBA" id="ARBA00004651"/>
    </source>
</evidence>
<evidence type="ECO:0000256" key="6">
    <source>
        <dbReference type="SAM" id="Phobius"/>
    </source>
</evidence>
<evidence type="ECO:0000313" key="8">
    <source>
        <dbReference type="EMBL" id="AMR82423.1"/>
    </source>
</evidence>